<name>A0A242BYF3_9ENTE</name>
<dbReference type="EMBL" id="NGLE01000005">
    <property type="protein sequence ID" value="OTO03037.1"/>
    <property type="molecule type" value="Genomic_DNA"/>
</dbReference>
<dbReference type="Proteomes" id="UP000195139">
    <property type="component" value="Unassembled WGS sequence"/>
</dbReference>
<evidence type="ECO:0000313" key="5">
    <source>
        <dbReference type="EMBL" id="OTO03037.1"/>
    </source>
</evidence>
<evidence type="ECO:0000313" key="6">
    <source>
        <dbReference type="Proteomes" id="UP000195139"/>
    </source>
</evidence>
<dbReference type="Gene3D" id="1.10.287.110">
    <property type="entry name" value="DnaJ domain"/>
    <property type="match status" value="1"/>
</dbReference>
<dbReference type="AlphaFoldDB" id="A0A242BYF3"/>
<organism evidence="5">
    <name type="scientific">Candidatus Enterococcus mansonii</name>
    <dbReference type="NCBI Taxonomy" id="1834181"/>
    <lineage>
        <taxon>Bacteria</taxon>
        <taxon>Bacillati</taxon>
        <taxon>Bacillota</taxon>
        <taxon>Bacilli</taxon>
        <taxon>Lactobacillales</taxon>
        <taxon>Enterococcaceae</taxon>
        <taxon>Enterococcus</taxon>
    </lineage>
</organism>
<gene>
    <name evidence="5" type="ORF">A5880_003148</name>
    <name evidence="4" type="ORF">A5880_003229</name>
</gene>
<dbReference type="GO" id="GO:0006260">
    <property type="term" value="P:DNA replication"/>
    <property type="evidence" value="ECO:0007669"/>
    <property type="project" value="UniProtKB-KW"/>
</dbReference>
<dbReference type="InterPro" id="IPR001623">
    <property type="entry name" value="DnaJ_domain"/>
</dbReference>
<keyword evidence="1" id="KW-0235">DNA replication</keyword>
<dbReference type="STRING" id="1834181.A5880_003148"/>
<evidence type="ECO:0000259" key="3">
    <source>
        <dbReference type="PROSITE" id="PS50076"/>
    </source>
</evidence>
<evidence type="ECO:0000256" key="2">
    <source>
        <dbReference type="ARBA" id="ARBA00023016"/>
    </source>
</evidence>
<proteinExistence type="predicted"/>
<accession>A0A242BYF3</accession>
<dbReference type="SUPFAM" id="SSF46565">
    <property type="entry name" value="Chaperone J-domain"/>
    <property type="match status" value="1"/>
</dbReference>
<feature type="domain" description="J" evidence="3">
    <location>
        <begin position="1"/>
        <end position="59"/>
    </location>
</feature>
<keyword evidence="2" id="KW-0346">Stress response</keyword>
<dbReference type="RefSeq" id="WP_086331988.1">
    <property type="nucleotide sequence ID" value="NZ_NGLE02000002.1"/>
</dbReference>
<evidence type="ECO:0000256" key="1">
    <source>
        <dbReference type="ARBA" id="ARBA00022705"/>
    </source>
</evidence>
<dbReference type="EMBL" id="NGLE02000002">
    <property type="protein sequence ID" value="MEI5995638.1"/>
    <property type="molecule type" value="Genomic_DNA"/>
</dbReference>
<reference evidence="4 6" key="2">
    <citation type="submission" date="2018-07" db="EMBL/GenBank/DDBJ databases">
        <title>The Genome Sequence of Enterococcus sp. DIV0659b.</title>
        <authorList>
            <consortium name="The Broad Institute Genomics Platform"/>
            <consortium name="The Broad Institute Genomic Center for Infectious Diseases"/>
            <person name="Earl A."/>
            <person name="Manson A."/>
            <person name="Schwartman J."/>
            <person name="Gilmore M."/>
            <person name="Abouelleil A."/>
            <person name="Cao P."/>
            <person name="Chapman S."/>
            <person name="Cusick C."/>
            <person name="Shea T."/>
            <person name="Young S."/>
            <person name="Neafsey D."/>
            <person name="Nusbaum C."/>
            <person name="Birren B."/>
        </authorList>
    </citation>
    <scope>NUCLEOTIDE SEQUENCE [LARGE SCALE GENOMIC DNA]</scope>
    <source>
        <strain evidence="4 6">4G2_DIV0659</strain>
    </source>
</reference>
<dbReference type="OrthoDB" id="9775658at2"/>
<dbReference type="InterPro" id="IPR036869">
    <property type="entry name" value="J_dom_sf"/>
</dbReference>
<keyword evidence="6" id="KW-1185">Reference proteome</keyword>
<sequence length="164" mass="19548">MTKYINDVSTLEELKKVYKKLAFQHHPDRGGDEEVMKKINNEYDELFEQLKNTHKDKDGEFYTKETKETPEEFRQLIYQLLALEMVSVSVEIIGSFIWVSGNTKPYKDQLKELGLRWSSKKLSWYKSPEGYKRYGKKNYGMNEIRQMYGSQRVNEEKKQKLVTN</sequence>
<dbReference type="CDD" id="cd06257">
    <property type="entry name" value="DnaJ"/>
    <property type="match status" value="1"/>
</dbReference>
<dbReference type="PROSITE" id="PS50076">
    <property type="entry name" value="DNAJ_2"/>
    <property type="match status" value="1"/>
</dbReference>
<comment type="caution">
    <text evidence="5">The sequence shown here is derived from an EMBL/GenBank/DDBJ whole genome shotgun (WGS) entry which is preliminary data.</text>
</comment>
<reference evidence="5" key="1">
    <citation type="submission" date="2017-05" db="EMBL/GenBank/DDBJ databases">
        <title>The Genome Sequence of Enterococcus sp. 4G2_DIV0659.</title>
        <authorList>
            <consortium name="The Broad Institute Genomics Platform"/>
            <consortium name="The Broad Institute Genomic Center for Infectious Diseases"/>
            <person name="Earl A."/>
            <person name="Manson A."/>
            <person name="Schwartman J."/>
            <person name="Gilmore M."/>
            <person name="Abouelleil A."/>
            <person name="Cao P."/>
            <person name="Chapman S."/>
            <person name="Cusick C."/>
            <person name="Shea T."/>
            <person name="Young S."/>
            <person name="Neafsey D."/>
            <person name="Nusbaum C."/>
            <person name="Birren B."/>
        </authorList>
    </citation>
    <scope>NUCLEOTIDE SEQUENCE [LARGE SCALE GENOMIC DNA]</scope>
    <source>
        <strain evidence="5">4G2_DIV0659</strain>
    </source>
</reference>
<evidence type="ECO:0000313" key="4">
    <source>
        <dbReference type="EMBL" id="MEI5995638.1"/>
    </source>
</evidence>
<protein>
    <recommendedName>
        <fullName evidence="3">J domain-containing protein</fullName>
    </recommendedName>
</protein>